<proteinExistence type="predicted"/>
<keyword evidence="2" id="KW-1185">Reference proteome</keyword>
<dbReference type="Proteomes" id="UP001178148">
    <property type="component" value="Unassembled WGS sequence"/>
</dbReference>
<evidence type="ECO:0000313" key="1">
    <source>
        <dbReference type="EMBL" id="MDP0590337.1"/>
    </source>
</evidence>
<evidence type="ECO:0000313" key="2">
    <source>
        <dbReference type="Proteomes" id="UP001178148"/>
    </source>
</evidence>
<name>A0AA90SEC0_9GAMM</name>
<accession>A0AA90SEC0</accession>
<reference evidence="1 2" key="1">
    <citation type="journal article" date="2023" name="bioRxiv">
        <title>An intranuclear bacterial parasite of deep-sea mussels expresses apoptosis inhibitors acquired from its host.</title>
        <authorList>
            <person name="Gonzalez Porras M.A."/>
            <person name="Assie A."/>
            <person name="Tietjen M."/>
            <person name="Violette M."/>
            <person name="Kleiner M."/>
            <person name="Gruber-Vodicka H."/>
            <person name="Dubilier N."/>
            <person name="Leisch N."/>
        </authorList>
    </citation>
    <scope>NUCLEOTIDE SEQUENCE [LARGE SCALE GENOMIC DNA]</scope>
    <source>
        <strain evidence="1">IAP13</strain>
    </source>
</reference>
<organism evidence="1 2">
    <name type="scientific">Candidatus Endonucleibacter bathymodioli</name>
    <dbReference type="NCBI Taxonomy" id="539814"/>
    <lineage>
        <taxon>Bacteria</taxon>
        <taxon>Pseudomonadati</taxon>
        <taxon>Pseudomonadota</taxon>
        <taxon>Gammaproteobacteria</taxon>
        <taxon>Oceanospirillales</taxon>
        <taxon>Endozoicomonadaceae</taxon>
        <taxon>Candidatus Endonucleibacter</taxon>
    </lineage>
</organism>
<sequence>MKKVISLAENIKTHLPLRPNHHHFTDYTDITNCNHGSKKSTIGWHQSFGKMPQFPLLECIDKKEL</sequence>
<protein>
    <submittedName>
        <fullName evidence="1">Uncharacterized protein</fullName>
    </submittedName>
</protein>
<comment type="caution">
    <text evidence="1">The sequence shown here is derived from an EMBL/GenBank/DDBJ whole genome shotgun (WGS) entry which is preliminary data.</text>
</comment>
<gene>
    <name evidence="1" type="ORF">QS748_14565</name>
</gene>
<dbReference type="EMBL" id="JASXSV010000047">
    <property type="protein sequence ID" value="MDP0590337.1"/>
    <property type="molecule type" value="Genomic_DNA"/>
</dbReference>
<dbReference type="AlphaFoldDB" id="A0AA90SEC0"/>